<dbReference type="EMBL" id="CAJMXA010001197">
    <property type="protein sequence ID" value="CAE6454487.1"/>
    <property type="molecule type" value="Genomic_DNA"/>
</dbReference>
<accession>A0A8H3BEJ2</accession>
<dbReference type="CDD" id="cd00180">
    <property type="entry name" value="PKc"/>
    <property type="match status" value="1"/>
</dbReference>
<dbReference type="Gene3D" id="1.10.510.10">
    <property type="entry name" value="Transferase(Phosphotransferase) domain 1"/>
    <property type="match status" value="2"/>
</dbReference>
<dbReference type="GO" id="GO:0004674">
    <property type="term" value="F:protein serine/threonine kinase activity"/>
    <property type="evidence" value="ECO:0007669"/>
    <property type="project" value="TreeGrafter"/>
</dbReference>
<feature type="domain" description="Protein kinase" evidence="1">
    <location>
        <begin position="305"/>
        <end position="485"/>
    </location>
</feature>
<organism evidence="2 3">
    <name type="scientific">Rhizoctonia solani</name>
    <dbReference type="NCBI Taxonomy" id="456999"/>
    <lineage>
        <taxon>Eukaryota</taxon>
        <taxon>Fungi</taxon>
        <taxon>Dikarya</taxon>
        <taxon>Basidiomycota</taxon>
        <taxon>Agaricomycotina</taxon>
        <taxon>Agaricomycetes</taxon>
        <taxon>Cantharellales</taxon>
        <taxon>Ceratobasidiaceae</taxon>
        <taxon>Rhizoctonia</taxon>
    </lineage>
</organism>
<dbReference type="InterPro" id="IPR011009">
    <property type="entry name" value="Kinase-like_dom_sf"/>
</dbReference>
<dbReference type="PROSITE" id="PS50011">
    <property type="entry name" value="PROTEIN_KINASE_DOM"/>
    <property type="match status" value="2"/>
</dbReference>
<dbReference type="InterPro" id="IPR000719">
    <property type="entry name" value="Prot_kinase_dom"/>
</dbReference>
<protein>
    <recommendedName>
        <fullName evidence="1">Protein kinase domain-containing protein</fullName>
    </recommendedName>
</protein>
<dbReference type="AlphaFoldDB" id="A0A8H3BEJ2"/>
<evidence type="ECO:0000313" key="3">
    <source>
        <dbReference type="Proteomes" id="UP000663853"/>
    </source>
</evidence>
<feature type="domain" description="Protein kinase" evidence="1">
    <location>
        <begin position="1"/>
        <end position="254"/>
    </location>
</feature>
<dbReference type="PANTHER" id="PTHR44329:SF261">
    <property type="entry name" value="ZINC FINGER CONTAINING PROTEIN KINASE-RELATED"/>
    <property type="match status" value="1"/>
</dbReference>
<proteinExistence type="predicted"/>
<name>A0A8H3BEJ2_9AGAM</name>
<dbReference type="InterPro" id="IPR051681">
    <property type="entry name" value="Ser/Thr_Kinases-Pseudokinases"/>
</dbReference>
<comment type="caution">
    <text evidence="2">The sequence shown here is derived from an EMBL/GenBank/DDBJ whole genome shotgun (WGS) entry which is preliminary data.</text>
</comment>
<dbReference type="PANTHER" id="PTHR44329">
    <property type="entry name" value="SERINE/THREONINE-PROTEIN KINASE TNNI3K-RELATED"/>
    <property type="match status" value="1"/>
</dbReference>
<dbReference type="Proteomes" id="UP000663853">
    <property type="component" value="Unassembled WGS sequence"/>
</dbReference>
<dbReference type="Pfam" id="PF07714">
    <property type="entry name" value="PK_Tyr_Ser-Thr"/>
    <property type="match status" value="2"/>
</dbReference>
<evidence type="ECO:0000259" key="1">
    <source>
        <dbReference type="PROSITE" id="PS50011"/>
    </source>
</evidence>
<dbReference type="GO" id="GO:0005524">
    <property type="term" value="F:ATP binding"/>
    <property type="evidence" value="ECO:0007669"/>
    <property type="project" value="InterPro"/>
</dbReference>
<dbReference type="SUPFAM" id="SSF56112">
    <property type="entry name" value="Protein kinase-like (PK-like)"/>
    <property type="match status" value="2"/>
</dbReference>
<gene>
    <name evidence="2" type="ORF">RDB_LOCUS53136</name>
</gene>
<reference evidence="2" key="1">
    <citation type="submission" date="2021-01" db="EMBL/GenBank/DDBJ databases">
        <authorList>
            <person name="Kaushik A."/>
        </authorList>
    </citation>
    <scope>NUCLEOTIDE SEQUENCE</scope>
    <source>
        <strain evidence="2">AG6-10EEA</strain>
    </source>
</reference>
<dbReference type="InterPro" id="IPR001245">
    <property type="entry name" value="Ser-Thr/Tyr_kinase_cat_dom"/>
</dbReference>
<sequence length="485" mass="53920">MDVTDSLDLDSVSSAPIEPYEKVFRGRLLNGTEVRIETRLSWWHERMLKVLAIWAKCSHPNIVRLIGKATFQEELAAVYEWHEYTSIREYLERYPTVDRYQLSAQICEGVAYLHSIGIINGDLFGDRILVSSDGVPRIRLSIRTSSTIRDPTECRFSTLWAAPESRKIGAKVSLAGDVFTLGLDTIIWGESGTSTSTRGVWQKAINGEPLERPINTIPVNEAGNAIWDILSKCWSIDPENRPSAKHVCDVMSSVYESPGGMRLKTLRPVAPKLVVTEETSIQDLVAHYEARYLINYTDSLCRTNVTTAIPIADTALANVYKINLPNGQCVAVKCVKHVTPHKKLKRAARELSCWSSYEHPNILPLLGFAVVKGDLAMVSAWMSNGCVTEYVVGNSTCDRLVLCIQLARAIAYLHEHNVVHGDIKGVGYSDIGPNVLVSDKGVVKVADFGVSIADHQEIEFSSTSEGRGTERWQARGSFSQYLTMF</sequence>
<evidence type="ECO:0000313" key="2">
    <source>
        <dbReference type="EMBL" id="CAE6454487.1"/>
    </source>
</evidence>